<dbReference type="InterPro" id="IPR014966">
    <property type="entry name" value="FRG-dom"/>
</dbReference>
<evidence type="ECO:0000259" key="1">
    <source>
        <dbReference type="SMART" id="SM00901"/>
    </source>
</evidence>
<protein>
    <submittedName>
        <fullName evidence="2">FRG domain-containing protein</fullName>
    </submittedName>
</protein>
<organism evidence="2 3">
    <name type="scientific">Chryseobacterium endophyticum</name>
    <dbReference type="NCBI Taxonomy" id="1854762"/>
    <lineage>
        <taxon>Bacteria</taxon>
        <taxon>Pseudomonadati</taxon>
        <taxon>Bacteroidota</taxon>
        <taxon>Flavobacteriia</taxon>
        <taxon>Flavobacteriales</taxon>
        <taxon>Weeksellaceae</taxon>
        <taxon>Chryseobacterium group</taxon>
        <taxon>Chryseobacterium</taxon>
    </lineage>
</organism>
<dbReference type="Pfam" id="PF08867">
    <property type="entry name" value="FRG"/>
    <property type="match status" value="1"/>
</dbReference>
<name>A0AAU6WLR7_9FLAO</name>
<keyword evidence="3" id="KW-1185">Reference proteome</keyword>
<evidence type="ECO:0000313" key="3">
    <source>
        <dbReference type="Proteomes" id="UP001463665"/>
    </source>
</evidence>
<reference evidence="2 3" key="1">
    <citation type="submission" date="2024-04" db="EMBL/GenBank/DDBJ databases">
        <title>Genome sequencing and assembly of rice foliar adapted Chryseobacterium endophyticum OsEnb-ALM-A6.</title>
        <authorList>
            <person name="Kumar S."/>
            <person name="Javed M."/>
            <person name="Chouhan V."/>
            <person name="Charishma K."/>
            <person name="Patel A."/>
            <person name="Kumar M."/>
            <person name="Sahu K.P."/>
            <person name="Kumar A."/>
        </authorList>
    </citation>
    <scope>NUCLEOTIDE SEQUENCE [LARGE SCALE GENOMIC DNA]</scope>
    <source>
        <strain evidence="2 3">OsEnb-ALM-A6</strain>
    </source>
</reference>
<dbReference type="RefSeq" id="WP_294314375.1">
    <property type="nucleotide sequence ID" value="NZ_CP154834.1"/>
</dbReference>
<dbReference type="EMBL" id="CP154834">
    <property type="protein sequence ID" value="XAO73759.1"/>
    <property type="molecule type" value="Genomic_DNA"/>
</dbReference>
<dbReference type="SMART" id="SM00901">
    <property type="entry name" value="FRG"/>
    <property type="match status" value="1"/>
</dbReference>
<accession>A0AAU6WLR7</accession>
<evidence type="ECO:0000313" key="2">
    <source>
        <dbReference type="EMBL" id="XAO73759.1"/>
    </source>
</evidence>
<dbReference type="AlphaFoldDB" id="A0AAU6WLR7"/>
<feature type="domain" description="FRG" evidence="1">
    <location>
        <begin position="158"/>
        <end position="251"/>
    </location>
</feature>
<gene>
    <name evidence="2" type="ORF">AAFP95_18880</name>
</gene>
<sequence length="373" mass="43231">MQTIITTDSKLDYPGFYNIYPIQNEFGIHSVLAESKKSGDSINILIDDNYGRVLNKNVDCPYGISKDISYYINNSSHTIIDEFRVPFRKIPVYRFEDNEKLSNLISQIANENPDHEILLRGQTSLYTIERTLEENLFLFGDVKAKEPSFKPSFIRSDFNEFFIYGLWHSQTALMLNDVGIDLKKKLKAADYEEYRKDVFKIKNSPHFTPISLGFAQHYGLPSVGLDLTKDINVATWFATNKLMIDKDGLAYTRRIDDFSESTIFIFRCQKDVVFSHKSIKPKFIENTRPDRQDAWFCHTGWGFSKNQLASNLVCAIRLNEQASDLSNNDYTSFLFPDRNEDLVLNYFLDIKENLKNTGELKRALSKIYLLNDK</sequence>
<dbReference type="Proteomes" id="UP001463665">
    <property type="component" value="Chromosome"/>
</dbReference>
<proteinExistence type="predicted"/>